<feature type="domain" description="ABC transporter" evidence="4">
    <location>
        <begin position="2"/>
        <end position="216"/>
    </location>
</feature>
<evidence type="ECO:0000256" key="3">
    <source>
        <dbReference type="ARBA" id="ARBA00022840"/>
    </source>
</evidence>
<gene>
    <name evidence="5" type="ORF">B5P37_09220</name>
</gene>
<keyword evidence="6" id="KW-1185">Reference proteome</keyword>
<keyword evidence="2" id="KW-0547">Nucleotide-binding</keyword>
<dbReference type="GO" id="GO:0016887">
    <property type="term" value="F:ATP hydrolysis activity"/>
    <property type="evidence" value="ECO:0007669"/>
    <property type="project" value="InterPro"/>
</dbReference>
<evidence type="ECO:0000313" key="6">
    <source>
        <dbReference type="Proteomes" id="UP000242864"/>
    </source>
</evidence>
<dbReference type="EMBL" id="CP020773">
    <property type="protein sequence ID" value="ARJ51475.1"/>
    <property type="molecule type" value="Genomic_DNA"/>
</dbReference>
<dbReference type="InterPro" id="IPR003593">
    <property type="entry name" value="AAA+_ATPase"/>
</dbReference>
<evidence type="ECO:0000256" key="1">
    <source>
        <dbReference type="ARBA" id="ARBA00022448"/>
    </source>
</evidence>
<proteinExistence type="predicted"/>
<evidence type="ECO:0000313" key="5">
    <source>
        <dbReference type="EMBL" id="ARJ51475.1"/>
    </source>
</evidence>
<dbReference type="KEGG" id="slz:B5P37_09220"/>
<evidence type="ECO:0000259" key="4">
    <source>
        <dbReference type="PROSITE" id="PS50893"/>
    </source>
</evidence>
<dbReference type="Gene3D" id="3.40.50.300">
    <property type="entry name" value="P-loop containing nucleotide triphosphate hydrolases"/>
    <property type="match status" value="1"/>
</dbReference>
<dbReference type="SUPFAM" id="SSF52540">
    <property type="entry name" value="P-loop containing nucleoside triphosphate hydrolases"/>
    <property type="match status" value="1"/>
</dbReference>
<organism evidence="5 6">
    <name type="scientific">Staphylococcus lutrae</name>
    <dbReference type="NCBI Taxonomy" id="155085"/>
    <lineage>
        <taxon>Bacteria</taxon>
        <taxon>Bacillati</taxon>
        <taxon>Bacillota</taxon>
        <taxon>Bacilli</taxon>
        <taxon>Bacillales</taxon>
        <taxon>Staphylococcaceae</taxon>
        <taxon>Staphylococcus</taxon>
    </lineage>
</organism>
<protein>
    <submittedName>
        <fullName evidence="5">Methionine ABC transporter ATP-binding protein</fullName>
    </submittedName>
</protein>
<dbReference type="RefSeq" id="WP_085237937.1">
    <property type="nucleotide sequence ID" value="NZ_CP020773.1"/>
</dbReference>
<dbReference type="AlphaFoldDB" id="A0AAC9RV42"/>
<dbReference type="Pfam" id="PF00005">
    <property type="entry name" value="ABC_tran"/>
    <property type="match status" value="1"/>
</dbReference>
<dbReference type="GO" id="GO:0005524">
    <property type="term" value="F:ATP binding"/>
    <property type="evidence" value="ECO:0007669"/>
    <property type="project" value="UniProtKB-KW"/>
</dbReference>
<evidence type="ECO:0000256" key="2">
    <source>
        <dbReference type="ARBA" id="ARBA00022741"/>
    </source>
</evidence>
<sequence>MLELTNVSYQIAQRHILKQVNIHVESGEAIAVVGPSGSGKSTLLKVIADLLSPTEGDLCFKGKSYDQYKPEMLRQHISYLPQSVTLLSGTIRDNLAFPAQVRREPFDKAKAKSLMAKVGLKKYRLSDKVQNMSGGEKQRITIVRQLMFTPDLLMLDEATSALDDKNSRQIEKLVFDLVEKGMSVLWITHNTDQSQRQFHRKIEIQHGSIAKEERLM</sequence>
<dbReference type="Proteomes" id="UP000242864">
    <property type="component" value="Chromosome"/>
</dbReference>
<dbReference type="InterPro" id="IPR017871">
    <property type="entry name" value="ABC_transporter-like_CS"/>
</dbReference>
<dbReference type="InterPro" id="IPR027417">
    <property type="entry name" value="P-loop_NTPase"/>
</dbReference>
<reference evidence="5 6" key="1">
    <citation type="submission" date="2017-04" db="EMBL/GenBank/DDBJ databases">
        <authorList>
            <person name="Veseli I.A."/>
            <person name="Tang C."/>
            <person name="Pombert J.-F."/>
        </authorList>
    </citation>
    <scope>NUCLEOTIDE SEQUENCE [LARGE SCALE GENOMIC DNA]</scope>
    <source>
        <strain evidence="5 6">ATCC 700373</strain>
    </source>
</reference>
<accession>A0AAC9RV42</accession>
<keyword evidence="1" id="KW-0813">Transport</keyword>
<dbReference type="PROSITE" id="PS00211">
    <property type="entry name" value="ABC_TRANSPORTER_1"/>
    <property type="match status" value="1"/>
</dbReference>
<dbReference type="PANTHER" id="PTHR43423">
    <property type="entry name" value="ABC TRANSPORTER I FAMILY MEMBER 17"/>
    <property type="match status" value="1"/>
</dbReference>
<name>A0AAC9RV42_9STAP</name>
<dbReference type="SMART" id="SM00382">
    <property type="entry name" value="AAA"/>
    <property type="match status" value="1"/>
</dbReference>
<dbReference type="InterPro" id="IPR003439">
    <property type="entry name" value="ABC_transporter-like_ATP-bd"/>
</dbReference>
<dbReference type="PROSITE" id="PS50893">
    <property type="entry name" value="ABC_TRANSPORTER_2"/>
    <property type="match status" value="1"/>
</dbReference>
<dbReference type="PANTHER" id="PTHR43423:SF1">
    <property type="entry name" value="ABC TRANSPORTER I FAMILY MEMBER 17"/>
    <property type="match status" value="1"/>
</dbReference>
<keyword evidence="3 5" id="KW-0067">ATP-binding</keyword>